<name>A0ABR4DUW5_9PEZI</name>
<sequence length="67" mass="7562">MLASKAVRERGGQGSDTAPKQILTDQLFRDTIPIYIWGTRCPRHLKSGSRISREIVSYTFKINLVSP</sequence>
<dbReference type="EMBL" id="JBAWTH010000165">
    <property type="protein sequence ID" value="KAL2274180.1"/>
    <property type="molecule type" value="Genomic_DNA"/>
</dbReference>
<feature type="region of interest" description="Disordered" evidence="1">
    <location>
        <begin position="1"/>
        <end position="21"/>
    </location>
</feature>
<proteinExistence type="predicted"/>
<feature type="compositionally biased region" description="Basic and acidic residues" evidence="1">
    <location>
        <begin position="1"/>
        <end position="11"/>
    </location>
</feature>
<dbReference type="Proteomes" id="UP001600888">
    <property type="component" value="Unassembled WGS sequence"/>
</dbReference>
<protein>
    <submittedName>
        <fullName evidence="2">Uncharacterized protein</fullName>
    </submittedName>
</protein>
<evidence type="ECO:0000256" key="1">
    <source>
        <dbReference type="SAM" id="MobiDB-lite"/>
    </source>
</evidence>
<keyword evidence="3" id="KW-1185">Reference proteome</keyword>
<comment type="caution">
    <text evidence="2">The sequence shown here is derived from an EMBL/GenBank/DDBJ whole genome shotgun (WGS) entry which is preliminary data.</text>
</comment>
<accession>A0ABR4DUW5</accession>
<evidence type="ECO:0000313" key="2">
    <source>
        <dbReference type="EMBL" id="KAL2274180.1"/>
    </source>
</evidence>
<evidence type="ECO:0000313" key="3">
    <source>
        <dbReference type="Proteomes" id="UP001600888"/>
    </source>
</evidence>
<organism evidence="2 3">
    <name type="scientific">Diaporthe vaccinii</name>
    <dbReference type="NCBI Taxonomy" id="105482"/>
    <lineage>
        <taxon>Eukaryota</taxon>
        <taxon>Fungi</taxon>
        <taxon>Dikarya</taxon>
        <taxon>Ascomycota</taxon>
        <taxon>Pezizomycotina</taxon>
        <taxon>Sordariomycetes</taxon>
        <taxon>Sordariomycetidae</taxon>
        <taxon>Diaporthales</taxon>
        <taxon>Diaporthaceae</taxon>
        <taxon>Diaporthe</taxon>
        <taxon>Diaporthe eres species complex</taxon>
    </lineage>
</organism>
<reference evidence="2 3" key="1">
    <citation type="submission" date="2024-03" db="EMBL/GenBank/DDBJ databases">
        <title>A high-quality draft genome sequence of Diaporthe vaccinii, a causative agent of upright dieback and viscid rot disease in cranberry plants.</title>
        <authorList>
            <person name="Sarrasin M."/>
            <person name="Lang B.F."/>
            <person name="Burger G."/>
        </authorList>
    </citation>
    <scope>NUCLEOTIDE SEQUENCE [LARGE SCALE GENOMIC DNA]</scope>
    <source>
        <strain evidence="2 3">IS7</strain>
    </source>
</reference>
<gene>
    <name evidence="2" type="ORF">FJTKL_03641</name>
</gene>